<gene>
    <name evidence="1" type="ORF">E2C01_024173</name>
</gene>
<sequence length="85" mass="9197">MSVFGWNLEFVLLPDDDDEASVGLSLDALVWLLESKPGSAQRRGANGTLYHVLKAITGRSGPLKVGRAAAKQSVGGRCRRRVMRS</sequence>
<comment type="caution">
    <text evidence="1">The sequence shown here is derived from an EMBL/GenBank/DDBJ whole genome shotgun (WGS) entry which is preliminary data.</text>
</comment>
<evidence type="ECO:0000313" key="1">
    <source>
        <dbReference type="EMBL" id="MPC30901.1"/>
    </source>
</evidence>
<organism evidence="1 2">
    <name type="scientific">Portunus trituberculatus</name>
    <name type="common">Swimming crab</name>
    <name type="synonym">Neptunus trituberculatus</name>
    <dbReference type="NCBI Taxonomy" id="210409"/>
    <lineage>
        <taxon>Eukaryota</taxon>
        <taxon>Metazoa</taxon>
        <taxon>Ecdysozoa</taxon>
        <taxon>Arthropoda</taxon>
        <taxon>Crustacea</taxon>
        <taxon>Multicrustacea</taxon>
        <taxon>Malacostraca</taxon>
        <taxon>Eumalacostraca</taxon>
        <taxon>Eucarida</taxon>
        <taxon>Decapoda</taxon>
        <taxon>Pleocyemata</taxon>
        <taxon>Brachyura</taxon>
        <taxon>Eubrachyura</taxon>
        <taxon>Portunoidea</taxon>
        <taxon>Portunidae</taxon>
        <taxon>Portuninae</taxon>
        <taxon>Portunus</taxon>
    </lineage>
</organism>
<protein>
    <submittedName>
        <fullName evidence="1">Uncharacterized protein</fullName>
    </submittedName>
</protein>
<dbReference type="EMBL" id="VSRR010002335">
    <property type="protein sequence ID" value="MPC30901.1"/>
    <property type="molecule type" value="Genomic_DNA"/>
</dbReference>
<proteinExistence type="predicted"/>
<name>A0A5B7E9V5_PORTR</name>
<evidence type="ECO:0000313" key="2">
    <source>
        <dbReference type="Proteomes" id="UP000324222"/>
    </source>
</evidence>
<dbReference type="Proteomes" id="UP000324222">
    <property type="component" value="Unassembled WGS sequence"/>
</dbReference>
<reference evidence="1 2" key="1">
    <citation type="submission" date="2019-05" db="EMBL/GenBank/DDBJ databases">
        <title>Another draft genome of Portunus trituberculatus and its Hox gene families provides insights of decapod evolution.</title>
        <authorList>
            <person name="Jeong J.-H."/>
            <person name="Song I."/>
            <person name="Kim S."/>
            <person name="Choi T."/>
            <person name="Kim D."/>
            <person name="Ryu S."/>
            <person name="Kim W."/>
        </authorList>
    </citation>
    <scope>NUCLEOTIDE SEQUENCE [LARGE SCALE GENOMIC DNA]</scope>
    <source>
        <tissue evidence="1">Muscle</tissue>
    </source>
</reference>
<keyword evidence="2" id="KW-1185">Reference proteome</keyword>
<accession>A0A5B7E9V5</accession>
<dbReference type="AlphaFoldDB" id="A0A5B7E9V5"/>